<dbReference type="KEGG" id="vg:77951581"/>
<organism evidence="2 3">
    <name type="scientific">Providencia phage PSTCR7</name>
    <dbReference type="NCBI Taxonomy" id="2783549"/>
    <lineage>
        <taxon>Viruses</taxon>
        <taxon>Duplodnaviria</taxon>
        <taxon>Heunggongvirae</taxon>
        <taxon>Uroviricota</taxon>
        <taxon>Caudoviricetes</taxon>
        <taxon>Craquatrovirus</taxon>
        <taxon>Craquatrovirus PSTCR7</taxon>
    </lineage>
</organism>
<dbReference type="Proteomes" id="UP000594422">
    <property type="component" value="Segment"/>
</dbReference>
<evidence type="ECO:0000313" key="3">
    <source>
        <dbReference type="Proteomes" id="UP000594422"/>
    </source>
</evidence>
<dbReference type="RefSeq" id="YP_010675258.1">
    <property type="nucleotide sequence ID" value="NC_071001.1"/>
</dbReference>
<dbReference type="SUPFAM" id="SSF53098">
    <property type="entry name" value="Ribonuclease H-like"/>
    <property type="match status" value="1"/>
</dbReference>
<dbReference type="Gene3D" id="3.30.420.10">
    <property type="entry name" value="Ribonuclease H-like superfamily/Ribonuclease H"/>
    <property type="match status" value="1"/>
</dbReference>
<proteinExistence type="predicted"/>
<protein>
    <submittedName>
        <fullName evidence="2">Uncharacterized protein</fullName>
    </submittedName>
</protein>
<sequence length="190" mass="21128">MHVTIISDASYCDKTKAAGFGSWVACKRGKKSYGSILNGATNSGVAEAMGICNALAYAMKGGLIFAGDIVLVQCDATDGLGILKGNTVGQCEVRKKICDWFSNIVTKYKLKITFRHVKGHSKTLDSRSKAQQYCDRLAYDYMQKARSLIRLEKEKKRLAKNKTRNKDKHKDSKSNLKHVCELIESKKVKV</sequence>
<reference evidence="2 3" key="1">
    <citation type="submission" date="2020-10" db="EMBL/GenBank/DDBJ databases">
        <title>Novel bacteriophages targeting Providencia spp. as potential agents for phage therapy.</title>
        <authorList>
            <person name="Rakov C."/>
            <person name="Alkalay-Oren S."/>
            <person name="Coppenhagen-Glazer S."/>
            <person name="Hazan R."/>
        </authorList>
    </citation>
    <scope>NUCLEOTIDE SEQUENCE [LARGE SCALE GENOMIC DNA]</scope>
</reference>
<dbReference type="InterPro" id="IPR036397">
    <property type="entry name" value="RNaseH_sf"/>
</dbReference>
<dbReference type="GeneID" id="77951581"/>
<keyword evidence="1" id="KW-0175">Coiled coil</keyword>
<name>A0A7S9XF59_9CAUD</name>
<dbReference type="GO" id="GO:0003676">
    <property type="term" value="F:nucleic acid binding"/>
    <property type="evidence" value="ECO:0007669"/>
    <property type="project" value="InterPro"/>
</dbReference>
<accession>A0A7S9XF59</accession>
<dbReference type="InterPro" id="IPR012337">
    <property type="entry name" value="RNaseH-like_sf"/>
</dbReference>
<keyword evidence="3" id="KW-1185">Reference proteome</keyword>
<evidence type="ECO:0000256" key="1">
    <source>
        <dbReference type="SAM" id="Coils"/>
    </source>
</evidence>
<evidence type="ECO:0000313" key="2">
    <source>
        <dbReference type="EMBL" id="QPI18471.1"/>
    </source>
</evidence>
<dbReference type="EMBL" id="MW057861">
    <property type="protein sequence ID" value="QPI18471.1"/>
    <property type="molecule type" value="Genomic_DNA"/>
</dbReference>
<feature type="coiled-coil region" evidence="1">
    <location>
        <begin position="141"/>
        <end position="168"/>
    </location>
</feature>